<accession>A0A7U3T8X2</accession>
<name>A0A7U3T8X2_9CAUD</name>
<dbReference type="EMBL" id="MW281503">
    <property type="protein sequence ID" value="QPY77465.1"/>
    <property type="molecule type" value="Genomic_DNA"/>
</dbReference>
<evidence type="ECO:0000313" key="1">
    <source>
        <dbReference type="EMBL" id="QPY77465.1"/>
    </source>
</evidence>
<sequence length="138" mass="15786">MSNINVNITYVITGYDELNGSTPVLYAGHDEQLAEGSVKNSILCDFEKEVWHNGQKVQMLSKSRIEDKWGLREDKLKKMLDDALEASCEMVRQLDKFGNVKQLLCNQDNPNHNADKLRDISNNINTLTHIMEDLYVQS</sequence>
<protein>
    <submittedName>
        <fullName evidence="1">Uncharacterized protein</fullName>
    </submittedName>
</protein>
<dbReference type="Proteomes" id="UP000595318">
    <property type="component" value="Segment"/>
</dbReference>
<gene>
    <name evidence="1" type="ORF">ANTHOS_229</name>
</gene>
<evidence type="ECO:0000313" key="2">
    <source>
        <dbReference type="Proteomes" id="UP000595318"/>
    </source>
</evidence>
<proteinExistence type="predicted"/>
<reference evidence="1 2" key="1">
    <citation type="submission" date="2020-11" db="EMBL/GenBank/DDBJ databases">
        <authorList>
            <person name="Agnes T.J."/>
            <person name="Ahmed A."/>
            <person name="Ahmed S."/>
            <person name="Barragan J.M."/>
            <person name="Baumgarten L.N."/>
            <person name="Christian S."/>
            <person name="Coyne C."/>
            <person name="Dadzie B."/>
            <person name="Deng B.C."/>
            <person name="Dickerson K."/>
            <person name="Dozier E."/>
            <person name="Farooq M."/>
            <person name="Hennigan A.J."/>
            <person name="Kang D."/>
            <person name="Khan A."/>
            <person name="Khan Z.K."/>
            <person name="Kjerulf A.B."/>
            <person name="Kolosey V."/>
            <person name="Lee V.H."/>
            <person name="Llontop-Maldonado V."/>
            <person name="Lu N."/>
            <person name="Majekodunmi A."/>
            <person name="Malik H.W."/>
            <person name="Marcellino S.C."/>
            <person name="Michelin M.A."/>
            <person name="Mitchell K."/>
            <person name="Ogunsan O."/>
            <person name="Patel B.R."/>
            <person name="Smith A."/>
            <person name="Sweeney P."/>
            <person name="Vaishnav N."/>
            <person name="Wallace S.A."/>
            <person name="Warfield J.C."/>
            <person name="Worrent L.D."/>
            <person name="Zehra A."/>
            <person name="Avazpour P."/>
            <person name="Kim F.M."/>
            <person name="Mason K."/>
            <person name="Nguyen D.A."/>
            <person name="Pettit S.M."/>
            <person name="Zhou O.J."/>
            <person name="Brissett D.L."/>
            <person name="Gualtieri C."/>
            <person name="Hufford T.M."/>
            <person name="Ko J.M."/>
            <person name="Novak J.K."/>
            <person name="Smith Z.M."/>
            <person name="Erill I."/>
            <person name="Caruso S.M."/>
        </authorList>
    </citation>
    <scope>NUCLEOTIDE SEQUENCE [LARGE SCALE GENOMIC DNA]</scope>
</reference>
<organism evidence="1 2">
    <name type="scientific">Bacillus phage Anthos</name>
    <dbReference type="NCBI Taxonomy" id="2796502"/>
    <lineage>
        <taxon>Viruses</taxon>
        <taxon>Duplodnaviria</taxon>
        <taxon>Heunggongvirae</taxon>
        <taxon>Uroviricota</taxon>
        <taxon>Caudoviricetes</taxon>
        <taxon>Herelleviridae</taxon>
        <taxon>Bastillevirinae</taxon>
        <taxon>Bequatrovirus</taxon>
        <taxon>Bequatrovirus troll</taxon>
    </lineage>
</organism>